<dbReference type="PANTHER" id="PTHR43771:SF1">
    <property type="entry name" value="PHOSPHOMANNOMUTASE"/>
    <property type="match status" value="1"/>
</dbReference>
<proteinExistence type="predicted"/>
<dbReference type="Pfam" id="PF00408">
    <property type="entry name" value="PGM_PMM_IV"/>
    <property type="match status" value="1"/>
</dbReference>
<dbReference type="Gene3D" id="3.30.310.50">
    <property type="entry name" value="Alpha-D-phosphohexomutase, C-terminal domain"/>
    <property type="match status" value="1"/>
</dbReference>
<keyword evidence="3" id="KW-0479">Metal-binding</keyword>
<gene>
    <name evidence="9" type="ORF">A2119_00030</name>
</gene>
<evidence type="ECO:0000313" key="9">
    <source>
        <dbReference type="EMBL" id="OGY56471.1"/>
    </source>
</evidence>
<evidence type="ECO:0008006" key="11">
    <source>
        <dbReference type="Google" id="ProtNLM"/>
    </source>
</evidence>
<dbReference type="InterPro" id="IPR005845">
    <property type="entry name" value="A-D-PHexomutase_a/b/a-II"/>
</dbReference>
<evidence type="ECO:0000256" key="2">
    <source>
        <dbReference type="ARBA" id="ARBA00022553"/>
    </source>
</evidence>
<dbReference type="SUPFAM" id="SSF53738">
    <property type="entry name" value="Phosphoglucomutase, first 3 domains"/>
    <property type="match status" value="2"/>
</dbReference>
<dbReference type="InterPro" id="IPR005846">
    <property type="entry name" value="A-D-PHexomutase_a/b/a-III"/>
</dbReference>
<dbReference type="InterPro" id="IPR016055">
    <property type="entry name" value="A-D-PHexomutase_a/b/a-I/II/III"/>
</dbReference>
<dbReference type="Pfam" id="PF02879">
    <property type="entry name" value="PGM_PMM_II"/>
    <property type="match status" value="1"/>
</dbReference>
<organism evidence="9 10">
    <name type="scientific">Candidatus Colwellbacteria bacterium GWA2_46_10</name>
    <dbReference type="NCBI Taxonomy" id="1797684"/>
    <lineage>
        <taxon>Bacteria</taxon>
        <taxon>Candidatus Colwelliibacteriota</taxon>
    </lineage>
</organism>
<dbReference type="EMBL" id="MHIS01000014">
    <property type="protein sequence ID" value="OGY56471.1"/>
    <property type="molecule type" value="Genomic_DNA"/>
</dbReference>
<dbReference type="GO" id="GO:0046872">
    <property type="term" value="F:metal ion binding"/>
    <property type="evidence" value="ECO:0007669"/>
    <property type="project" value="UniProtKB-KW"/>
</dbReference>
<name>A0A1G1YVQ4_9BACT</name>
<feature type="domain" description="Alpha-D-phosphohexomutase alpha/beta/alpha" evidence="7">
    <location>
        <begin position="3"/>
        <end position="104"/>
    </location>
</feature>
<keyword evidence="2" id="KW-0597">Phosphoprotein</keyword>
<comment type="cofactor">
    <cofactor evidence="1">
        <name>Mg(2+)</name>
        <dbReference type="ChEBI" id="CHEBI:18420"/>
    </cofactor>
</comment>
<comment type="caution">
    <text evidence="9">The sequence shown here is derived from an EMBL/GenBank/DDBJ whole genome shotgun (WGS) entry which is preliminary data.</text>
</comment>
<keyword evidence="4" id="KW-0460">Magnesium</keyword>
<evidence type="ECO:0000256" key="1">
    <source>
        <dbReference type="ARBA" id="ARBA00001946"/>
    </source>
</evidence>
<dbReference type="PRINTS" id="PR00509">
    <property type="entry name" value="PGMPMM"/>
</dbReference>
<dbReference type="Pfam" id="PF02880">
    <property type="entry name" value="PGM_PMM_III"/>
    <property type="match status" value="1"/>
</dbReference>
<dbReference type="InterPro" id="IPR005841">
    <property type="entry name" value="Alpha-D-phosphohexomutase_SF"/>
</dbReference>
<reference evidence="9 10" key="1">
    <citation type="journal article" date="2016" name="Nat. Commun.">
        <title>Thousands of microbial genomes shed light on interconnected biogeochemical processes in an aquifer system.</title>
        <authorList>
            <person name="Anantharaman K."/>
            <person name="Brown C.T."/>
            <person name="Hug L.A."/>
            <person name="Sharon I."/>
            <person name="Castelle C.J."/>
            <person name="Probst A.J."/>
            <person name="Thomas B.C."/>
            <person name="Singh A."/>
            <person name="Wilkins M.J."/>
            <person name="Karaoz U."/>
            <person name="Brodie E.L."/>
            <person name="Williams K.H."/>
            <person name="Hubbard S.S."/>
            <person name="Banfield J.F."/>
        </authorList>
    </citation>
    <scope>NUCLEOTIDE SEQUENCE [LARGE SCALE GENOMIC DNA]</scope>
</reference>
<evidence type="ECO:0000256" key="4">
    <source>
        <dbReference type="ARBA" id="ARBA00022842"/>
    </source>
</evidence>
<evidence type="ECO:0000313" key="10">
    <source>
        <dbReference type="Proteomes" id="UP000178179"/>
    </source>
</evidence>
<evidence type="ECO:0000256" key="5">
    <source>
        <dbReference type="ARBA" id="ARBA00023235"/>
    </source>
</evidence>
<dbReference type="InterPro" id="IPR005843">
    <property type="entry name" value="A-D-PHexomutase_C"/>
</dbReference>
<dbReference type="Proteomes" id="UP000178179">
    <property type="component" value="Unassembled WGS sequence"/>
</dbReference>
<dbReference type="GO" id="GO:0016868">
    <property type="term" value="F:intramolecular phosphotransferase activity"/>
    <property type="evidence" value="ECO:0007669"/>
    <property type="project" value="InterPro"/>
</dbReference>
<evidence type="ECO:0000259" key="8">
    <source>
        <dbReference type="Pfam" id="PF02880"/>
    </source>
</evidence>
<dbReference type="PANTHER" id="PTHR43771">
    <property type="entry name" value="PHOSPHOMANNOMUTASE"/>
    <property type="match status" value="1"/>
</dbReference>
<sequence>MNYVKEYANFLRQFINTPNKVRVLFDSSNGSTGMVLKELYLNHSQVEAVFVNDNPDGEFPAHGANPLTKGAIDDVGQAVLKTQVDIGAVFDGDGDRVFFFDEKGSVLSSYESFRCIKGGFNPPYVLDSRALAEFTMPNEQVVQTKVGYYFIRKAMEEHNAELGAEYTGHFYFKNFFYADSGILAAVYMINYLSSLKGGGKALSEVGDTEDFIRLPEVNFKVSSPEGAIDKLKAYFVQDKQVRISELDGLTVYAQKFALNIRASATEPLLRFTLVAKDQKVLKTIAGKVEGLLGKDE</sequence>
<evidence type="ECO:0000259" key="6">
    <source>
        <dbReference type="Pfam" id="PF00408"/>
    </source>
</evidence>
<evidence type="ECO:0000256" key="3">
    <source>
        <dbReference type="ARBA" id="ARBA00022723"/>
    </source>
</evidence>
<protein>
    <recommendedName>
        <fullName evidence="11">Phosphomannomutase</fullName>
    </recommendedName>
</protein>
<evidence type="ECO:0000259" key="7">
    <source>
        <dbReference type="Pfam" id="PF02879"/>
    </source>
</evidence>
<dbReference type="AlphaFoldDB" id="A0A1G1YVQ4"/>
<dbReference type="Gene3D" id="3.40.120.10">
    <property type="entry name" value="Alpha-D-Glucose-1,6-Bisphosphate, subunit A, domain 3"/>
    <property type="match status" value="2"/>
</dbReference>
<accession>A0A1G1YVQ4</accession>
<dbReference type="SUPFAM" id="SSF55957">
    <property type="entry name" value="Phosphoglucomutase, C-terminal domain"/>
    <property type="match status" value="1"/>
</dbReference>
<keyword evidence="5" id="KW-0413">Isomerase</keyword>
<feature type="domain" description="Alpha-D-phosphohexomutase C-terminal" evidence="6">
    <location>
        <begin position="216"/>
        <end position="288"/>
    </location>
</feature>
<feature type="domain" description="Alpha-D-phosphohexomutase alpha/beta/alpha" evidence="8">
    <location>
        <begin position="140"/>
        <end position="204"/>
    </location>
</feature>
<dbReference type="GO" id="GO:0005975">
    <property type="term" value="P:carbohydrate metabolic process"/>
    <property type="evidence" value="ECO:0007669"/>
    <property type="project" value="InterPro"/>
</dbReference>
<dbReference type="InterPro" id="IPR036900">
    <property type="entry name" value="A-D-PHexomutase_C_sf"/>
</dbReference>